<dbReference type="PANTHER" id="PTHR43599:SF3">
    <property type="entry name" value="SI:DKEY-6E2.2"/>
    <property type="match status" value="1"/>
</dbReference>
<dbReference type="STRING" id="2325.TKV_c05680"/>
<dbReference type="eggNOG" id="COG0152">
    <property type="taxonomic scope" value="Bacteria"/>
</dbReference>
<keyword evidence="6 11" id="KW-0547">Nucleotide-binding</keyword>
<comment type="pathway">
    <text evidence="1 11">Purine metabolism; IMP biosynthesis via de novo pathway; 5-amino-1-(5-phospho-D-ribosyl)imidazole-4-carboxamide from 5-amino-1-(5-phospho-D-ribosyl)imidazole-4-carboxylate: step 1/2.</text>
</comment>
<dbReference type="HAMAP" id="MF_00137">
    <property type="entry name" value="SAICAR_synth"/>
    <property type="match status" value="1"/>
</dbReference>
<evidence type="ECO:0000313" key="14">
    <source>
        <dbReference type="Proteomes" id="UP000029669"/>
    </source>
</evidence>
<evidence type="ECO:0000313" key="13">
    <source>
        <dbReference type="EMBL" id="AIS51764.1"/>
    </source>
</evidence>
<keyword evidence="14" id="KW-1185">Reference proteome</keyword>
<dbReference type="NCBIfam" id="TIGR00081">
    <property type="entry name" value="purC"/>
    <property type="match status" value="1"/>
</dbReference>
<evidence type="ECO:0000256" key="6">
    <source>
        <dbReference type="ARBA" id="ARBA00022741"/>
    </source>
</evidence>
<comment type="catalytic activity">
    <reaction evidence="10 11">
        <text>5-amino-1-(5-phospho-D-ribosyl)imidazole-4-carboxylate + L-aspartate + ATP = (2S)-2-[5-amino-1-(5-phospho-beta-D-ribosyl)imidazole-4-carboxamido]succinate + ADP + phosphate + 2 H(+)</text>
        <dbReference type="Rhea" id="RHEA:22628"/>
        <dbReference type="ChEBI" id="CHEBI:15378"/>
        <dbReference type="ChEBI" id="CHEBI:29991"/>
        <dbReference type="ChEBI" id="CHEBI:30616"/>
        <dbReference type="ChEBI" id="CHEBI:43474"/>
        <dbReference type="ChEBI" id="CHEBI:58443"/>
        <dbReference type="ChEBI" id="CHEBI:77657"/>
        <dbReference type="ChEBI" id="CHEBI:456216"/>
        <dbReference type="EC" id="6.3.2.6"/>
    </reaction>
</comment>
<dbReference type="InterPro" id="IPR033934">
    <property type="entry name" value="SAICAR_synt_PurC"/>
</dbReference>
<dbReference type="EC" id="6.3.2.6" evidence="3 11"/>
<name>A0A097APL4_THEKI</name>
<dbReference type="GO" id="GO:0009236">
    <property type="term" value="P:cobalamin biosynthetic process"/>
    <property type="evidence" value="ECO:0007669"/>
    <property type="project" value="InterPro"/>
</dbReference>
<evidence type="ECO:0000256" key="5">
    <source>
        <dbReference type="ARBA" id="ARBA00022598"/>
    </source>
</evidence>
<dbReference type="Gene3D" id="3.30.200.20">
    <property type="entry name" value="Phosphorylase Kinase, domain 1"/>
    <property type="match status" value="1"/>
</dbReference>
<evidence type="ECO:0000256" key="10">
    <source>
        <dbReference type="ARBA" id="ARBA00048475"/>
    </source>
</evidence>
<dbReference type="Pfam" id="PF01259">
    <property type="entry name" value="SAICAR_synt"/>
    <property type="match status" value="1"/>
</dbReference>
<evidence type="ECO:0000256" key="8">
    <source>
        <dbReference type="ARBA" id="ARBA00022840"/>
    </source>
</evidence>
<dbReference type="CDD" id="cd01415">
    <property type="entry name" value="SAICAR_synt_PurC"/>
    <property type="match status" value="1"/>
</dbReference>
<sequence>MKKTELLYEGKAKKVYKTEDENFYIIEYKDDATAFNGLKRGTIHQKGVLNNKISAILFALLERNNIPTHYVKKLSDREMLVKKVEILPLEVLVRNYAAGSLSKRLGIEEGKKLKTTVLEFCYKSDELGDPMINEYHIEAMDLATKEEVETIKKMSLKINDILSEYFLSKDIILVDFKLEFGRCREGVILADEISPDTCRLWDKNTMEKLDKDRFRRDLGNVEEAYIEILKRLGGI</sequence>
<dbReference type="EMBL" id="CP009170">
    <property type="protein sequence ID" value="AIS51764.1"/>
    <property type="molecule type" value="Genomic_DNA"/>
</dbReference>
<dbReference type="InterPro" id="IPR028923">
    <property type="entry name" value="SAICAR_synt/ADE2_N"/>
</dbReference>
<dbReference type="InterPro" id="IPR050089">
    <property type="entry name" value="SAICAR_synthetase"/>
</dbReference>
<dbReference type="OrthoDB" id="9801549at2"/>
<dbReference type="Gene3D" id="3.30.470.20">
    <property type="entry name" value="ATP-grasp fold, B domain"/>
    <property type="match status" value="1"/>
</dbReference>
<evidence type="ECO:0000256" key="3">
    <source>
        <dbReference type="ARBA" id="ARBA00012217"/>
    </source>
</evidence>
<evidence type="ECO:0000256" key="4">
    <source>
        <dbReference type="ARBA" id="ARBA00016460"/>
    </source>
</evidence>
<keyword evidence="7 11" id="KW-0658">Purine biosynthesis</keyword>
<dbReference type="InterPro" id="IPR001636">
    <property type="entry name" value="SAICAR_synth"/>
</dbReference>
<dbReference type="PANTHER" id="PTHR43599">
    <property type="entry name" value="MULTIFUNCTIONAL PROTEIN ADE2"/>
    <property type="match status" value="1"/>
</dbReference>
<protein>
    <recommendedName>
        <fullName evidence="4 11">Phosphoribosylaminoimidazole-succinocarboxamide synthase</fullName>
        <ecNumber evidence="3 11">6.3.2.6</ecNumber>
    </recommendedName>
    <alternativeName>
        <fullName evidence="9 11">SAICAR synthetase</fullName>
    </alternativeName>
</protein>
<dbReference type="Proteomes" id="UP000029669">
    <property type="component" value="Chromosome"/>
</dbReference>
<evidence type="ECO:0000256" key="7">
    <source>
        <dbReference type="ARBA" id="ARBA00022755"/>
    </source>
</evidence>
<dbReference type="UniPathway" id="UPA00074">
    <property type="reaction ID" value="UER00131"/>
</dbReference>
<gene>
    <name evidence="11 13" type="primary">purC</name>
    <name evidence="13" type="ORF">TKV_c05680</name>
</gene>
<reference evidence="14" key="1">
    <citation type="journal article" date="2015" name="Genome Announc.">
        <title>Whole-Genome Sequences of 80 Environmental and Clinical Isolates of Burkholderia pseudomallei.</title>
        <authorList>
            <person name="Johnson S.L."/>
            <person name="Baker A.L."/>
            <person name="Chain P.S."/>
            <person name="Currie B.J."/>
            <person name="Daligault H.E."/>
            <person name="Davenport K.W."/>
            <person name="Davis C.B."/>
            <person name="Inglis T.J."/>
            <person name="Kaestli M."/>
            <person name="Koren S."/>
            <person name="Mayo M."/>
            <person name="Merritt A.J."/>
            <person name="Price E.P."/>
            <person name="Sarovich D.S."/>
            <person name="Warner J."/>
            <person name="Rosovitz M.J."/>
        </authorList>
    </citation>
    <scope>NUCLEOTIDE SEQUENCE [LARGE SCALE GENOMIC DNA]</scope>
    <source>
        <strain evidence="14">DSM 2030</strain>
    </source>
</reference>
<accession>A0A097APL4</accession>
<evidence type="ECO:0000259" key="12">
    <source>
        <dbReference type="Pfam" id="PF01259"/>
    </source>
</evidence>
<dbReference type="HOGENOM" id="CLU_061495_2_0_9"/>
<feature type="domain" description="SAICAR synthetase/ADE2 N-terminal" evidence="12">
    <location>
        <begin position="6"/>
        <end position="231"/>
    </location>
</feature>
<dbReference type="AlphaFoldDB" id="A0A097APL4"/>
<proteinExistence type="inferred from homology"/>
<dbReference type="SUPFAM" id="SSF56104">
    <property type="entry name" value="SAICAR synthase-like"/>
    <property type="match status" value="1"/>
</dbReference>
<evidence type="ECO:0000256" key="11">
    <source>
        <dbReference type="HAMAP-Rule" id="MF_00137"/>
    </source>
</evidence>
<keyword evidence="8 11" id="KW-0067">ATP-binding</keyword>
<dbReference type="GO" id="GO:0005524">
    <property type="term" value="F:ATP binding"/>
    <property type="evidence" value="ECO:0007669"/>
    <property type="project" value="UniProtKB-KW"/>
</dbReference>
<organism evidence="13 14">
    <name type="scientific">Thermoanaerobacter kivui</name>
    <name type="common">Acetogenium kivui</name>
    <dbReference type="NCBI Taxonomy" id="2325"/>
    <lineage>
        <taxon>Bacteria</taxon>
        <taxon>Bacillati</taxon>
        <taxon>Bacillota</taxon>
        <taxon>Clostridia</taxon>
        <taxon>Thermoanaerobacterales</taxon>
        <taxon>Thermoanaerobacteraceae</taxon>
        <taxon>Thermoanaerobacter</taxon>
    </lineage>
</organism>
<dbReference type="GO" id="GO:0004639">
    <property type="term" value="F:phosphoribosylaminoimidazolesuccinocarboxamide synthase activity"/>
    <property type="evidence" value="ECO:0007669"/>
    <property type="project" value="UniProtKB-UniRule"/>
</dbReference>
<dbReference type="RefSeq" id="WP_049684664.1">
    <property type="nucleotide sequence ID" value="NZ_CP009170.1"/>
</dbReference>
<dbReference type="GO" id="GO:0006189">
    <property type="term" value="P:'de novo' IMP biosynthetic process"/>
    <property type="evidence" value="ECO:0007669"/>
    <property type="project" value="UniProtKB-UniRule"/>
</dbReference>
<comment type="similarity">
    <text evidence="2 11">Belongs to the SAICAR synthetase family.</text>
</comment>
<dbReference type="KEGG" id="tki:TKV_c05680"/>
<evidence type="ECO:0000256" key="1">
    <source>
        <dbReference type="ARBA" id="ARBA00004672"/>
    </source>
</evidence>
<dbReference type="FunFam" id="3.30.470.20:FF:000006">
    <property type="entry name" value="Phosphoribosylaminoimidazole-succinocarboxamide synthase"/>
    <property type="match status" value="1"/>
</dbReference>
<dbReference type="PROSITE" id="PS01058">
    <property type="entry name" value="SAICAR_SYNTHETASE_2"/>
    <property type="match status" value="1"/>
</dbReference>
<evidence type="ECO:0000256" key="9">
    <source>
        <dbReference type="ARBA" id="ARBA00030409"/>
    </source>
</evidence>
<dbReference type="InterPro" id="IPR018236">
    <property type="entry name" value="SAICAR_synthetase_CS"/>
</dbReference>
<evidence type="ECO:0000256" key="2">
    <source>
        <dbReference type="ARBA" id="ARBA00010190"/>
    </source>
</evidence>
<keyword evidence="5 11" id="KW-0436">Ligase</keyword>